<evidence type="ECO:0000256" key="4">
    <source>
        <dbReference type="ARBA" id="ARBA00022840"/>
    </source>
</evidence>
<comment type="function">
    <text evidence="7">Can catalyze the hydrolysis of ATP in the presence of single-stranded DNA, the ATP-dependent uptake of single-stranded DNA by duplex DNA, and the ATP-dependent hybridization of homologous single-stranded DNAs. It interacts with LexA causing its activation and leading to its autocatalytic cleavage.</text>
</comment>
<dbReference type="InterPro" id="IPR049428">
    <property type="entry name" value="RecA-like_N"/>
</dbReference>
<feature type="domain" description="RecA family profile 1" evidence="10">
    <location>
        <begin position="38"/>
        <end position="197"/>
    </location>
</feature>
<keyword evidence="6 7" id="KW-0233">DNA recombination</keyword>
<evidence type="ECO:0000256" key="8">
    <source>
        <dbReference type="RuleBase" id="RU000526"/>
    </source>
</evidence>
<dbReference type="SMART" id="SM00382">
    <property type="entry name" value="AAA"/>
    <property type="match status" value="1"/>
</dbReference>
<dbReference type="SUPFAM" id="SSF52540">
    <property type="entry name" value="P-loop containing nucleoside triphosphate hydrolases"/>
    <property type="match status" value="1"/>
</dbReference>
<dbReference type="Proteomes" id="UP000058636">
    <property type="component" value="Unassembled WGS sequence"/>
</dbReference>
<dbReference type="InterPro" id="IPR027417">
    <property type="entry name" value="P-loop_NTPase"/>
</dbReference>
<evidence type="ECO:0000313" key="13">
    <source>
        <dbReference type="Proteomes" id="UP000058636"/>
    </source>
</evidence>
<comment type="subcellular location">
    <subcellularLocation>
        <location evidence="7">Cytoplasm</location>
    </subcellularLocation>
</comment>
<evidence type="ECO:0000256" key="5">
    <source>
        <dbReference type="ARBA" id="ARBA00023125"/>
    </source>
</evidence>
<feature type="domain" description="RecA family profile 2" evidence="11">
    <location>
        <begin position="202"/>
        <end position="275"/>
    </location>
</feature>
<dbReference type="PROSITE" id="PS50163">
    <property type="entry name" value="RECA_3"/>
    <property type="match status" value="1"/>
</dbReference>
<reference evidence="12 13" key="1">
    <citation type="journal article" date="2015" name="MBio">
        <title>Genome-Resolved Metagenomic Analysis Reveals Roles for Candidate Phyla and Other Microbial Community Members in Biogeochemical Transformations in Oil Reservoirs.</title>
        <authorList>
            <person name="Hu P."/>
            <person name="Tom L."/>
            <person name="Singh A."/>
            <person name="Thomas B.C."/>
            <person name="Baker B.J."/>
            <person name="Piceno Y.M."/>
            <person name="Andersen G.L."/>
            <person name="Banfield J.F."/>
        </authorList>
    </citation>
    <scope>NUCLEOTIDE SEQUENCE [LARGE SCALE GENOMIC DNA]</scope>
    <source>
        <strain evidence="12">46_26</strain>
    </source>
</reference>
<evidence type="ECO:0000256" key="9">
    <source>
        <dbReference type="RuleBase" id="RU004527"/>
    </source>
</evidence>
<dbReference type="InterPro" id="IPR013765">
    <property type="entry name" value="DNA_recomb/repair_RecA"/>
</dbReference>
<dbReference type="PANTHER" id="PTHR45900">
    <property type="entry name" value="RECA"/>
    <property type="match status" value="1"/>
</dbReference>
<dbReference type="Pfam" id="PF21096">
    <property type="entry name" value="RecA_C"/>
    <property type="match status" value="1"/>
</dbReference>
<gene>
    <name evidence="7" type="primary">recA</name>
    <name evidence="12" type="ORF">XD57_0501</name>
</gene>
<evidence type="ECO:0000259" key="11">
    <source>
        <dbReference type="PROSITE" id="PS50163"/>
    </source>
</evidence>
<dbReference type="SUPFAM" id="SSF54752">
    <property type="entry name" value="RecA protein, C-terminal domain"/>
    <property type="match status" value="1"/>
</dbReference>
<protein>
    <recommendedName>
        <fullName evidence="2 7">Protein RecA</fullName>
    </recommendedName>
    <alternativeName>
        <fullName evidence="7 8">Recombinase A</fullName>
    </alternativeName>
</protein>
<dbReference type="PROSITE" id="PS50162">
    <property type="entry name" value="RECA_2"/>
    <property type="match status" value="1"/>
</dbReference>
<dbReference type="CDD" id="cd00983">
    <property type="entry name" value="RecA"/>
    <property type="match status" value="1"/>
</dbReference>
<comment type="caution">
    <text evidence="12">The sequence shown here is derived from an EMBL/GenBank/DDBJ whole genome shotgun (WGS) entry which is preliminary data.</text>
</comment>
<dbReference type="PROSITE" id="PS00321">
    <property type="entry name" value="RECA_1"/>
    <property type="match status" value="1"/>
</dbReference>
<dbReference type="GO" id="GO:0005829">
    <property type="term" value="C:cytosol"/>
    <property type="evidence" value="ECO:0007669"/>
    <property type="project" value="TreeGrafter"/>
</dbReference>
<keyword evidence="7 8" id="KW-0234">DNA repair</keyword>
<dbReference type="InterPro" id="IPR020584">
    <property type="entry name" value="DNA_recomb/repair_RecA_CS"/>
</dbReference>
<dbReference type="InterPro" id="IPR020588">
    <property type="entry name" value="RecA_ATP-bd"/>
</dbReference>
<dbReference type="SMR" id="A0A124FG37"/>
<evidence type="ECO:0000256" key="6">
    <source>
        <dbReference type="ARBA" id="ARBA00023172"/>
    </source>
</evidence>
<dbReference type="GO" id="GO:0003684">
    <property type="term" value="F:damaged DNA binding"/>
    <property type="evidence" value="ECO:0007669"/>
    <property type="project" value="UniProtKB-UniRule"/>
</dbReference>
<dbReference type="GO" id="GO:0005524">
    <property type="term" value="F:ATP binding"/>
    <property type="evidence" value="ECO:0007669"/>
    <property type="project" value="UniProtKB-UniRule"/>
</dbReference>
<dbReference type="GO" id="GO:0003697">
    <property type="term" value="F:single-stranded DNA binding"/>
    <property type="evidence" value="ECO:0007669"/>
    <property type="project" value="UniProtKB-UniRule"/>
</dbReference>
<dbReference type="InterPro" id="IPR049261">
    <property type="entry name" value="RecA-like_C"/>
</dbReference>
<dbReference type="PRINTS" id="PR00142">
    <property type="entry name" value="RECA"/>
</dbReference>
<dbReference type="GO" id="GO:0006310">
    <property type="term" value="P:DNA recombination"/>
    <property type="evidence" value="ECO:0007669"/>
    <property type="project" value="UniProtKB-UniRule"/>
</dbReference>
<dbReference type="AlphaFoldDB" id="A0A124FG37"/>
<dbReference type="EMBL" id="LGFG01000027">
    <property type="protein sequence ID" value="KUK23391.1"/>
    <property type="molecule type" value="Genomic_DNA"/>
</dbReference>
<proteinExistence type="inferred from homology"/>
<dbReference type="InterPro" id="IPR020587">
    <property type="entry name" value="RecA_monomer-monomer_interface"/>
</dbReference>
<dbReference type="PANTHER" id="PTHR45900:SF1">
    <property type="entry name" value="MITOCHONDRIAL DNA REPAIR PROTEIN RECA HOMOLOG-RELATED"/>
    <property type="match status" value="1"/>
</dbReference>
<sequence>MSDEKQKKSVLEKALKRIEENFGKGSIMILGDETQVQPVEVIPTGSLAIDIATGVGGYPRGRIVEIFGQESSGKTTLALHAIAEAQKMGGVAAFIDAEHALDPVYAKNLGVDLKSLLISQPDHGEQALEIVDELVRSGVVDLIVVDSVAALVPRAEIEGAMGDMQVGLQARLMSQALRKIAGSVNKSKAVVIFTNQIRMKIGVMFGSPETTTGGLALKFYATMRMEVRRGEPIKEGKDVIGNVISVKIVKNKVAPPFKTAQTYIIYGKGIDREYELFNIAVEESMVERKGSWYYYTTLKGEEVSLGQGSSNAVQFLKDNPEIAGEIERRIREKYGLLSVEKEEQKKEEKSSDEEAS</sequence>
<dbReference type="GO" id="GO:0009432">
    <property type="term" value="P:SOS response"/>
    <property type="evidence" value="ECO:0007669"/>
    <property type="project" value="UniProtKB-UniRule"/>
</dbReference>
<keyword evidence="4 7" id="KW-0067">ATP-binding</keyword>
<keyword evidence="7" id="KW-0963">Cytoplasm</keyword>
<dbReference type="InterPro" id="IPR003593">
    <property type="entry name" value="AAA+_ATPase"/>
</dbReference>
<dbReference type="Gene3D" id="3.40.50.300">
    <property type="entry name" value="P-loop containing nucleotide triphosphate hydrolases"/>
    <property type="match status" value="1"/>
</dbReference>
<evidence type="ECO:0000256" key="3">
    <source>
        <dbReference type="ARBA" id="ARBA00022741"/>
    </source>
</evidence>
<evidence type="ECO:0000256" key="1">
    <source>
        <dbReference type="ARBA" id="ARBA00009391"/>
    </source>
</evidence>
<dbReference type="GO" id="GO:0006281">
    <property type="term" value="P:DNA repair"/>
    <property type="evidence" value="ECO:0007669"/>
    <property type="project" value="UniProtKB-UniRule"/>
</dbReference>
<keyword evidence="7 8" id="KW-0742">SOS response</keyword>
<dbReference type="PATRIC" id="fig|93930.3.peg.1345"/>
<dbReference type="GO" id="GO:0140664">
    <property type="term" value="F:ATP-dependent DNA damage sensor activity"/>
    <property type="evidence" value="ECO:0007669"/>
    <property type="project" value="InterPro"/>
</dbReference>
<dbReference type="InterPro" id="IPR023400">
    <property type="entry name" value="RecA_C_sf"/>
</dbReference>
<evidence type="ECO:0000313" key="12">
    <source>
        <dbReference type="EMBL" id="KUK23391.1"/>
    </source>
</evidence>
<evidence type="ECO:0000256" key="2">
    <source>
        <dbReference type="ARBA" id="ARBA00015553"/>
    </source>
</evidence>
<feature type="binding site" evidence="7">
    <location>
        <begin position="68"/>
        <end position="75"/>
    </location>
    <ligand>
        <name>ATP</name>
        <dbReference type="ChEBI" id="CHEBI:30616"/>
    </ligand>
</feature>
<keyword evidence="3 7" id="KW-0547">Nucleotide-binding</keyword>
<keyword evidence="5 7" id="KW-0238">DNA-binding</keyword>
<evidence type="ECO:0000256" key="7">
    <source>
        <dbReference type="HAMAP-Rule" id="MF_00268"/>
    </source>
</evidence>
<comment type="similarity">
    <text evidence="1 7 9">Belongs to the RecA family.</text>
</comment>
<evidence type="ECO:0000259" key="10">
    <source>
        <dbReference type="PROSITE" id="PS50162"/>
    </source>
</evidence>
<dbReference type="HAMAP" id="MF_00268">
    <property type="entry name" value="RecA"/>
    <property type="match status" value="1"/>
</dbReference>
<dbReference type="OMA" id="DSKMGLH"/>
<dbReference type="Pfam" id="PF00154">
    <property type="entry name" value="RecA_N"/>
    <property type="match status" value="1"/>
</dbReference>
<name>A0A124FG37_9THEM</name>
<dbReference type="FunFam" id="3.40.50.300:FF:000087">
    <property type="entry name" value="Recombinase RecA"/>
    <property type="match status" value="1"/>
</dbReference>
<keyword evidence="7 9" id="KW-0227">DNA damage</keyword>
<dbReference type="NCBIfam" id="TIGR02012">
    <property type="entry name" value="tigrfam_recA"/>
    <property type="match status" value="1"/>
</dbReference>
<accession>A0A124FG37</accession>
<organism evidence="12 13">
    <name type="scientific">Thermotoga petrophila</name>
    <dbReference type="NCBI Taxonomy" id="93929"/>
    <lineage>
        <taxon>Bacteria</taxon>
        <taxon>Thermotogati</taxon>
        <taxon>Thermotogota</taxon>
        <taxon>Thermotogae</taxon>
        <taxon>Thermotogales</taxon>
        <taxon>Thermotogaceae</taxon>
        <taxon>Thermotoga</taxon>
    </lineage>
</organism>